<evidence type="ECO:0000313" key="1">
    <source>
        <dbReference type="EMBL" id="JAH62691.1"/>
    </source>
</evidence>
<name>A0A0E9UA11_ANGAN</name>
<reference evidence="1" key="2">
    <citation type="journal article" date="2015" name="Fish Shellfish Immunol.">
        <title>Early steps in the European eel (Anguilla anguilla)-Vibrio vulnificus interaction in the gills: Role of the RtxA13 toxin.</title>
        <authorList>
            <person name="Callol A."/>
            <person name="Pajuelo D."/>
            <person name="Ebbesson L."/>
            <person name="Teles M."/>
            <person name="MacKenzie S."/>
            <person name="Amaro C."/>
        </authorList>
    </citation>
    <scope>NUCLEOTIDE SEQUENCE</scope>
</reference>
<reference evidence="1" key="1">
    <citation type="submission" date="2014-11" db="EMBL/GenBank/DDBJ databases">
        <authorList>
            <person name="Amaro Gonzalez C."/>
        </authorList>
    </citation>
    <scope>NUCLEOTIDE SEQUENCE</scope>
</reference>
<proteinExistence type="predicted"/>
<dbReference type="EMBL" id="GBXM01045886">
    <property type="protein sequence ID" value="JAH62691.1"/>
    <property type="molecule type" value="Transcribed_RNA"/>
</dbReference>
<accession>A0A0E9UA11</accession>
<sequence>MLIHKKTSIMHLTPIMLWKIQLWIWSSMPPATAV</sequence>
<protein>
    <submittedName>
        <fullName evidence="1">Uncharacterized protein</fullName>
    </submittedName>
</protein>
<dbReference type="AlphaFoldDB" id="A0A0E9UA11"/>
<organism evidence="1">
    <name type="scientific">Anguilla anguilla</name>
    <name type="common">European freshwater eel</name>
    <name type="synonym">Muraena anguilla</name>
    <dbReference type="NCBI Taxonomy" id="7936"/>
    <lineage>
        <taxon>Eukaryota</taxon>
        <taxon>Metazoa</taxon>
        <taxon>Chordata</taxon>
        <taxon>Craniata</taxon>
        <taxon>Vertebrata</taxon>
        <taxon>Euteleostomi</taxon>
        <taxon>Actinopterygii</taxon>
        <taxon>Neopterygii</taxon>
        <taxon>Teleostei</taxon>
        <taxon>Anguilliformes</taxon>
        <taxon>Anguillidae</taxon>
        <taxon>Anguilla</taxon>
    </lineage>
</organism>